<reference evidence="4 5" key="1">
    <citation type="submission" date="2014-08" db="EMBL/GenBank/DDBJ databases">
        <title>Clostridium innocuum, an unnegligible vancomycin-resistant pathogen causing extra-intestinal infections.</title>
        <authorList>
            <person name="Feng Y."/>
            <person name="Chiu C.-H."/>
        </authorList>
    </citation>
    <scope>NUCLEOTIDE SEQUENCE [LARGE SCALE GENOMIC DNA]</scope>
    <source>
        <strain evidence="4 5">AN88</strain>
    </source>
</reference>
<dbReference type="FunFam" id="1.10.10.650:FF:000001">
    <property type="entry name" value="S1 RNA-binding domain 1"/>
    <property type="match status" value="1"/>
</dbReference>
<dbReference type="PROSITE" id="PS50126">
    <property type="entry name" value="S1"/>
    <property type="match status" value="1"/>
</dbReference>
<dbReference type="SUPFAM" id="SSF53098">
    <property type="entry name" value="Ribonuclease H-like"/>
    <property type="match status" value="1"/>
</dbReference>
<dbReference type="InterPro" id="IPR050437">
    <property type="entry name" value="Ribos_protein_bS1-like"/>
</dbReference>
<dbReference type="InterPro" id="IPR010994">
    <property type="entry name" value="RuvA_2-like"/>
</dbReference>
<dbReference type="InterPro" id="IPR037027">
    <property type="entry name" value="YqgF/RNaseH-like_dom_sf"/>
</dbReference>
<dbReference type="InterPro" id="IPR055179">
    <property type="entry name" value="Tex-like_central_region"/>
</dbReference>
<dbReference type="InterPro" id="IPR044146">
    <property type="entry name" value="S1_Tex"/>
</dbReference>
<dbReference type="InterPro" id="IPR018974">
    <property type="entry name" value="Tex-like_N"/>
</dbReference>
<dbReference type="InterPro" id="IPR023323">
    <property type="entry name" value="Tex-like_dom_sf"/>
</dbReference>
<gene>
    <name evidence="4" type="ORF">CIAN88_11585</name>
</gene>
<dbReference type="Pfam" id="PF09371">
    <property type="entry name" value="Tex_N"/>
    <property type="match status" value="1"/>
</dbReference>
<dbReference type="Gene3D" id="1.10.3500.10">
    <property type="entry name" value="Tex N-terminal region-like"/>
    <property type="match status" value="1"/>
</dbReference>
<dbReference type="SUPFAM" id="SSF47781">
    <property type="entry name" value="RuvA domain 2-like"/>
    <property type="match status" value="2"/>
</dbReference>
<dbReference type="Pfam" id="PF16921">
    <property type="entry name" value="Tex_YqgF"/>
    <property type="match status" value="1"/>
</dbReference>
<dbReference type="FunFam" id="2.40.50.140:FF:000051">
    <property type="entry name" value="RNA-binding transcriptional accessory protein"/>
    <property type="match status" value="1"/>
</dbReference>
<dbReference type="InterPro" id="IPR023319">
    <property type="entry name" value="Tex-like_HTH_dom_sf"/>
</dbReference>
<dbReference type="InterPro" id="IPR003583">
    <property type="entry name" value="Hlx-hairpin-Hlx_DNA-bd_motif"/>
</dbReference>
<dbReference type="GO" id="GO:0006412">
    <property type="term" value="P:translation"/>
    <property type="evidence" value="ECO:0007669"/>
    <property type="project" value="TreeGrafter"/>
</dbReference>
<dbReference type="SMART" id="SM00732">
    <property type="entry name" value="YqgFc"/>
    <property type="match status" value="1"/>
</dbReference>
<evidence type="ECO:0000256" key="2">
    <source>
        <dbReference type="ARBA" id="ARBA00023204"/>
    </source>
</evidence>
<evidence type="ECO:0000256" key="1">
    <source>
        <dbReference type="ARBA" id="ARBA00022763"/>
    </source>
</evidence>
<evidence type="ECO:0000313" key="4">
    <source>
        <dbReference type="EMBL" id="KGJ53106.1"/>
    </source>
</evidence>
<protein>
    <recommendedName>
        <fullName evidence="3">S1 motif domain-containing protein</fullName>
    </recommendedName>
</protein>
<dbReference type="Proteomes" id="UP000030008">
    <property type="component" value="Unassembled WGS sequence"/>
</dbReference>
<dbReference type="GO" id="GO:0006281">
    <property type="term" value="P:DNA repair"/>
    <property type="evidence" value="ECO:0007669"/>
    <property type="project" value="UniProtKB-KW"/>
</dbReference>
<dbReference type="FunFam" id="3.30.420.140:FF:000001">
    <property type="entry name" value="RNA-binding transcriptional accessory protein"/>
    <property type="match status" value="1"/>
</dbReference>
<dbReference type="PANTHER" id="PTHR10724">
    <property type="entry name" value="30S RIBOSOMAL PROTEIN S1"/>
    <property type="match status" value="1"/>
</dbReference>
<dbReference type="Pfam" id="PF17674">
    <property type="entry name" value="HHH_9"/>
    <property type="match status" value="1"/>
</dbReference>
<sequence>MEHIIQPMAASLHIQPEQIKNTLQLLEEGNTVPFIARYRKEVTKGLDEEQIRVIQEQYEYQVNLEKRKEDVKRLIEQQGKLTEEIIASVNACEKLSQVEDIYRPYQQKRKTRASDAAARGLKPFAEWMLKLLRDADVRQEAKRYLNDKVSDVEAAIQGAKDIIAEMASDDPAVRQKIRSSMERYGRLTTKEKKKHTDEKKVYKMYYDYSERVTTLASHRIMAIDRGEKEKVLAVSIEFDKEYIIDWTNRRFTKKRQSPCVEYIEEAVQDGLKRLAFPAVEREIRSQLSEKAHEQSIEVFSLNLERLLMQPPMKNKMVLGFDPAFRTGCKLAVVDKNGNMLDVSVIYPTPPNAKIKEAKEKMLQLLKKYPIDIIAIGNGTASRESEAFVAALIREYHLSAAYTIVSEAGASVYSASKLAREEFPDLHVEQRSAISIARRIIDPLSELIKIDPQSIGVGQYQHDLPTARLKDRLDFVVSKAVNRVGVNVNTASQELLKNISGLSQATAKSIVEYRREHGELKNRKELKKIPKIGAKSYEQAAGFLRIEDGDELLDRTSIHPESYATARKVLQQLGLSEKDMGSEQAQEAVQQADADGLIRDCESDRYTIQDILEAIATPLRDYRERYDAPLLRSDVLELEDLHIGDQLEGVVRNVVDFGAFVDIGLHEDGLVHISKMSRHRIAHPSDKVSVGDIVKVWVYNIDEEKQKVQLSLLPMQ</sequence>
<feature type="domain" description="S1 motif" evidence="3">
    <location>
        <begin position="643"/>
        <end position="712"/>
    </location>
</feature>
<dbReference type="Gene3D" id="3.30.420.140">
    <property type="entry name" value="YqgF/RNase H-like domain"/>
    <property type="match status" value="1"/>
</dbReference>
<dbReference type="EMBL" id="JQIF01000048">
    <property type="protein sequence ID" value="KGJ53106.1"/>
    <property type="molecule type" value="Genomic_DNA"/>
</dbReference>
<dbReference type="InterPro" id="IPR006641">
    <property type="entry name" value="YqgF/RNaseH-like_dom"/>
</dbReference>
<dbReference type="AlphaFoldDB" id="A0A099I699"/>
<organism evidence="4 5">
    <name type="scientific">Clostridium innocuum</name>
    <dbReference type="NCBI Taxonomy" id="1522"/>
    <lineage>
        <taxon>Bacteria</taxon>
        <taxon>Bacillati</taxon>
        <taxon>Bacillota</taxon>
        <taxon>Clostridia</taxon>
        <taxon>Eubacteriales</taxon>
        <taxon>Clostridiaceae</taxon>
        <taxon>Clostridium</taxon>
    </lineage>
</organism>
<dbReference type="Pfam" id="PF00575">
    <property type="entry name" value="S1"/>
    <property type="match status" value="1"/>
</dbReference>
<dbReference type="Gene3D" id="1.10.10.650">
    <property type="entry name" value="RuvA domain 2-like"/>
    <property type="match status" value="1"/>
</dbReference>
<proteinExistence type="predicted"/>
<keyword evidence="2" id="KW-0234">DNA repair</keyword>
<dbReference type="Gene3D" id="2.40.50.140">
    <property type="entry name" value="Nucleic acid-binding proteins"/>
    <property type="match status" value="1"/>
</dbReference>
<dbReference type="GO" id="GO:0003729">
    <property type="term" value="F:mRNA binding"/>
    <property type="evidence" value="ECO:0007669"/>
    <property type="project" value="UniProtKB-ARBA"/>
</dbReference>
<dbReference type="SMART" id="SM00278">
    <property type="entry name" value="HhH1"/>
    <property type="match status" value="2"/>
</dbReference>
<dbReference type="SMART" id="SM00316">
    <property type="entry name" value="S1"/>
    <property type="match status" value="1"/>
</dbReference>
<dbReference type="FunFam" id="1.10.150.310:FF:000002">
    <property type="entry name" value="Putative transcription modulator/accessory protein"/>
    <property type="match status" value="1"/>
</dbReference>
<dbReference type="GO" id="GO:0003735">
    <property type="term" value="F:structural constituent of ribosome"/>
    <property type="evidence" value="ECO:0007669"/>
    <property type="project" value="TreeGrafter"/>
</dbReference>
<dbReference type="PANTHER" id="PTHR10724:SF10">
    <property type="entry name" value="S1 RNA-BINDING DOMAIN-CONTAINING PROTEIN 1"/>
    <property type="match status" value="1"/>
</dbReference>
<dbReference type="Pfam" id="PF22706">
    <property type="entry name" value="Tex_central_region"/>
    <property type="match status" value="1"/>
</dbReference>
<dbReference type="RefSeq" id="WP_044905550.1">
    <property type="nucleotide sequence ID" value="NZ_JQIF01000048.1"/>
</dbReference>
<dbReference type="Pfam" id="PF12836">
    <property type="entry name" value="HHH_3"/>
    <property type="match status" value="1"/>
</dbReference>
<dbReference type="GO" id="GO:0003677">
    <property type="term" value="F:DNA binding"/>
    <property type="evidence" value="ECO:0007669"/>
    <property type="project" value="InterPro"/>
</dbReference>
<name>A0A099I699_CLOIN</name>
<comment type="caution">
    <text evidence="4">The sequence shown here is derived from an EMBL/GenBank/DDBJ whole genome shotgun (WGS) entry which is preliminary data.</text>
</comment>
<evidence type="ECO:0000259" key="3">
    <source>
        <dbReference type="PROSITE" id="PS50126"/>
    </source>
</evidence>
<dbReference type="InterPro" id="IPR041692">
    <property type="entry name" value="HHH_9"/>
</dbReference>
<dbReference type="CDD" id="cd05685">
    <property type="entry name" value="S1_Tex"/>
    <property type="match status" value="1"/>
</dbReference>
<accession>A0A099I699</accession>
<evidence type="ECO:0000313" key="5">
    <source>
        <dbReference type="Proteomes" id="UP000030008"/>
    </source>
</evidence>
<dbReference type="InterPro" id="IPR012340">
    <property type="entry name" value="NA-bd_OB-fold"/>
</dbReference>
<dbReference type="InterPro" id="IPR012337">
    <property type="entry name" value="RNaseH-like_sf"/>
</dbReference>
<dbReference type="GO" id="GO:0005737">
    <property type="term" value="C:cytoplasm"/>
    <property type="evidence" value="ECO:0007669"/>
    <property type="project" value="UniProtKB-ARBA"/>
</dbReference>
<dbReference type="InterPro" id="IPR032639">
    <property type="entry name" value="Tex_YqgF"/>
</dbReference>
<dbReference type="SUPFAM" id="SSF50249">
    <property type="entry name" value="Nucleic acid-binding proteins"/>
    <property type="match status" value="1"/>
</dbReference>
<dbReference type="SUPFAM" id="SSF158832">
    <property type="entry name" value="Tex N-terminal region-like"/>
    <property type="match status" value="1"/>
</dbReference>
<dbReference type="InterPro" id="IPR003029">
    <property type="entry name" value="S1_domain"/>
</dbReference>
<dbReference type="Gene3D" id="1.10.150.310">
    <property type="entry name" value="Tex RuvX-like domain-like"/>
    <property type="match status" value="1"/>
</dbReference>
<keyword evidence="1" id="KW-0227">DNA damage</keyword>